<dbReference type="Proteomes" id="UP001590951">
    <property type="component" value="Unassembled WGS sequence"/>
</dbReference>
<evidence type="ECO:0000313" key="2">
    <source>
        <dbReference type="Proteomes" id="UP001590951"/>
    </source>
</evidence>
<sequence>MQPYLYKLVTLHFTRIANVTYPFEDQLEYHPLKTSSLLESTMADEAVFHGLWYTAAVASSVVEGSISSEEESLQMSKTVVLVGGRLNNVNSEISGGTISAAACLAFAEVKGAVL</sequence>
<dbReference type="EMBL" id="JBHFEH010000022">
    <property type="protein sequence ID" value="KAL2053130.1"/>
    <property type="molecule type" value="Genomic_DNA"/>
</dbReference>
<reference evidence="1 2" key="1">
    <citation type="submission" date="2024-09" db="EMBL/GenBank/DDBJ databases">
        <title>Rethinking Asexuality: The Enigmatic Case of Functional Sexual Genes in Lepraria (Stereocaulaceae).</title>
        <authorList>
            <person name="Doellman M."/>
            <person name="Sun Y."/>
            <person name="Barcenas-Pena A."/>
            <person name="Lumbsch H.T."/>
            <person name="Grewe F."/>
        </authorList>
    </citation>
    <scope>NUCLEOTIDE SEQUENCE [LARGE SCALE GENOMIC DNA]</scope>
    <source>
        <strain evidence="1 2">Grewe 0041</strain>
    </source>
</reference>
<keyword evidence="2" id="KW-1185">Reference proteome</keyword>
<accession>A0ABR4B685</accession>
<protein>
    <submittedName>
        <fullName evidence="1">Uncharacterized protein</fullName>
    </submittedName>
</protein>
<organism evidence="1 2">
    <name type="scientific">Lepraria finkii</name>
    <dbReference type="NCBI Taxonomy" id="1340010"/>
    <lineage>
        <taxon>Eukaryota</taxon>
        <taxon>Fungi</taxon>
        <taxon>Dikarya</taxon>
        <taxon>Ascomycota</taxon>
        <taxon>Pezizomycotina</taxon>
        <taxon>Lecanoromycetes</taxon>
        <taxon>OSLEUM clade</taxon>
        <taxon>Lecanoromycetidae</taxon>
        <taxon>Lecanorales</taxon>
        <taxon>Lecanorineae</taxon>
        <taxon>Stereocaulaceae</taxon>
        <taxon>Lepraria</taxon>
    </lineage>
</organism>
<proteinExistence type="predicted"/>
<comment type="caution">
    <text evidence="1">The sequence shown here is derived from an EMBL/GenBank/DDBJ whole genome shotgun (WGS) entry which is preliminary data.</text>
</comment>
<gene>
    <name evidence="1" type="ORF">ABVK25_006454</name>
</gene>
<evidence type="ECO:0000313" key="1">
    <source>
        <dbReference type="EMBL" id="KAL2053130.1"/>
    </source>
</evidence>
<name>A0ABR4B685_9LECA</name>